<feature type="domain" description="CTCK" evidence="4">
    <location>
        <begin position="1403"/>
        <end position="1489"/>
    </location>
</feature>
<feature type="compositionally biased region" description="Low complexity" evidence="3">
    <location>
        <begin position="520"/>
        <end position="549"/>
    </location>
</feature>
<accession>A0A8J1JIH0</accession>
<feature type="region of interest" description="Disordered" evidence="3">
    <location>
        <begin position="482"/>
        <end position="504"/>
    </location>
</feature>
<dbReference type="OrthoDB" id="10071893at2759"/>
<feature type="compositionally biased region" description="Polar residues" evidence="3">
    <location>
        <begin position="308"/>
        <end position="328"/>
    </location>
</feature>
<dbReference type="Proteomes" id="UP000008143">
    <property type="component" value="Chromosome 4"/>
</dbReference>
<dbReference type="KEGG" id="xtr:116410334"/>
<dbReference type="PROSITE" id="PS01225">
    <property type="entry name" value="CTCK_2"/>
    <property type="match status" value="1"/>
</dbReference>
<feature type="domain" description="VWFC" evidence="5">
    <location>
        <begin position="1255"/>
        <end position="1323"/>
    </location>
</feature>
<dbReference type="GO" id="GO:0005576">
    <property type="term" value="C:extracellular region"/>
    <property type="evidence" value="ECO:0007669"/>
    <property type="project" value="UniProtKB-SubCell"/>
</dbReference>
<evidence type="ECO:0000313" key="6">
    <source>
        <dbReference type="Proteomes" id="UP000008143"/>
    </source>
</evidence>
<evidence type="ECO:0000259" key="4">
    <source>
        <dbReference type="PROSITE" id="PS01225"/>
    </source>
</evidence>
<feature type="domain" description="VWFC" evidence="5">
    <location>
        <begin position="1147"/>
        <end position="1218"/>
    </location>
</feature>
<dbReference type="SMART" id="SM00041">
    <property type="entry name" value="CT"/>
    <property type="match status" value="1"/>
</dbReference>
<dbReference type="SMART" id="SM00214">
    <property type="entry name" value="VWC"/>
    <property type="match status" value="2"/>
</dbReference>
<sequence length="1500" mass="157631">MTTTGITALHITSSGFSKNVTGSAKVSTSAVSSKVSASTTHHTSLSSLEQPSTVLTSSNPVASIAISFGFATSSRGPLKHPTQTPSVSTGTTAVTYTTAVSTIEPTHQEQSSLFTKIIGSSFITTQLAKSPSIPSRTSGPSIFSTLITTMSPTAILSASTLSTAEKSSVSHSTSPARSTIFTTHLPLKSTAALTKISASSKRHTSFVTKTTEASTLATTITVAESSIPYRTSKMSTLSSTTSSGPYTTSAGVAKTPTGPSKVSTSTVSSKAPTSSILTYEGITSPGQPSTVVTSSSVASSPVESSRTTTSTRGPLKHPTQTPSVSTGPTAVTYTTAVSTIEPTHQEQSSLFTKIIGSSFITTQLAKSPSIPSRTSGPSIFSTLITTMSPTAILSASTLSTAEKSSVSHSTSPARSTIFTTHLPLKSTAALTKISASSKRHTSIVTKTTEASTLATTITVAESSIPYRTSKMSTLFSTTSSGPYTTSTGVAKTPTGPSKVSTSTVSSKAPTSSILTYEGITSPGQPSTVVTSSSVASSPVESSRTTTSSRGTLKNVTSAVSTVPTKVIYSTAVSSVVPSTLWHASIETKVISSTATTTSHVKSSSIPSTHSEASIHSTVTSKILPTTKETLKTSSTPKEFSKISTSAFSTAKQSSVSSSIPLTASLETSKVFKSSTGSTFLTTFAPLKSTVELSKTSISSKRQSSTVSKTTGPFTVATSVAESFSISVIPSHATNITITKHPYITSVKFSKPTTGPSKVLTAEGSSKVPSSSIQAYKSPSSSQEASSIRTTSLAKSPSAAARSSGPLTFSRSIPPSTPALFSKVLESPFSTTEQYSVSSSTLLTEFPGKTSEVSISPSSPAKTTLSKSFSVISETFKSSALLSKGSTSPEKAITISPTLKTSKVSSSPLVHTTTGTKTTGYFLLTTTHVKAPTALTMTSKLSMASIFPSKGPLTTEKVSVTSLRPSKDSASAFITVTTTAKPTIAISLAKTSSAQNTTSGIPSIKSTISEKLSGFTTIATRLPTKETNYTKSSSFPSSSAETSLSHEVTFEELTKEPSESLSTTKKSELQTEHDFGQYTSTLTITSGKSDAIQKPSFSKCVNITCSKNGELNVETVKCPQLLDVTCNDGKPPMKIYDQDGCCYFYECRSCVGFNGQKRNLGETWTEHCQECTCDKKTATIICMPTECPELDYSKCDKPWLEPFVLLTEKDRCCGSIECRCLPLQCNTTLGDCPLGYAHVNTSADDCCITYECRPMNVCLVEGAVYQVGNSVWTSASCQNCECTDKKDPESGFNIVDCYPILCAIFCPQGFYYQESSNSCCGQCVQVSCPVKDANGTVYLIQPGETHVLSNDNCTHHTCENIDGLLVTSTQKQICPELNEEECEPDSVMKGPDGCCNICRVPKTCRVQTKQTLISYKGCSANVTLSYCKGACLSFEEFSLDKLSMNRTCGCCQELEAEEQNIDLTCSDGESNVSFNFTTVRRCGCTSAECTPLNPTVLYQTP</sequence>
<dbReference type="OMA" id="TIEPTHQ"/>
<evidence type="ECO:0000256" key="3">
    <source>
        <dbReference type="SAM" id="MobiDB-lite"/>
    </source>
</evidence>
<comment type="caution">
    <text evidence="2">Lacks conserved residue(s) required for the propagation of feature annotation.</text>
</comment>
<evidence type="ECO:0000256" key="2">
    <source>
        <dbReference type="PROSITE-ProRule" id="PRU00039"/>
    </source>
</evidence>
<evidence type="ECO:0000256" key="1">
    <source>
        <dbReference type="ARBA" id="ARBA00023157"/>
    </source>
</evidence>
<dbReference type="AGR" id="Xenbase:XB-GENE-29096019"/>
<feature type="region of interest" description="Disordered" evidence="3">
    <location>
        <begin position="750"/>
        <end position="810"/>
    </location>
</feature>
<feature type="compositionally biased region" description="Low complexity" evidence="3">
    <location>
        <begin position="283"/>
        <end position="307"/>
    </location>
</feature>
<reference evidence="7" key="1">
    <citation type="submission" date="2025-08" db="UniProtKB">
        <authorList>
            <consortium name="RefSeq"/>
        </authorList>
    </citation>
    <scope>IDENTIFICATION</scope>
    <source>
        <strain evidence="7">Nigerian</strain>
        <tissue evidence="7">Liver and blood</tissue>
    </source>
</reference>
<protein>
    <submittedName>
        <fullName evidence="7">Mucin-5AC-like</fullName>
    </submittedName>
</protein>
<keyword evidence="6" id="KW-1185">Reference proteome</keyword>
<dbReference type="PROSITE" id="PS01208">
    <property type="entry name" value="VWFC_1"/>
    <property type="match status" value="2"/>
</dbReference>
<gene>
    <name evidence="7 8" type="primary">LOC116410334</name>
</gene>
<feature type="compositionally biased region" description="Polar residues" evidence="3">
    <location>
        <begin position="762"/>
        <end position="794"/>
    </location>
</feature>
<name>A0A8J1JIH0_XENTR</name>
<evidence type="ECO:0000313" key="7">
    <source>
        <dbReference type="RefSeq" id="XP_031756461.1"/>
    </source>
</evidence>
<evidence type="ECO:0000313" key="8">
    <source>
        <dbReference type="Xenbase" id="XB-GENE-29096019"/>
    </source>
</evidence>
<dbReference type="GeneID" id="116410334"/>
<dbReference type="InterPro" id="IPR001007">
    <property type="entry name" value="VWF_dom"/>
</dbReference>
<dbReference type="InterPro" id="IPR006207">
    <property type="entry name" value="Cys_knot_C"/>
</dbReference>
<dbReference type="RefSeq" id="XP_031756461.1">
    <property type="nucleotide sequence ID" value="XM_031900601.1"/>
</dbReference>
<dbReference type="PROSITE" id="PS50184">
    <property type="entry name" value="VWFC_2"/>
    <property type="match status" value="2"/>
</dbReference>
<dbReference type="Xenbase" id="XB-GENE-29096019">
    <property type="gene designation" value="LOC116410334"/>
</dbReference>
<keyword evidence="1" id="KW-1015">Disulfide bond</keyword>
<feature type="region of interest" description="Disordered" evidence="3">
    <location>
        <begin position="232"/>
        <end position="328"/>
    </location>
</feature>
<feature type="region of interest" description="Disordered" evidence="3">
    <location>
        <begin position="517"/>
        <end position="549"/>
    </location>
</feature>
<organism evidence="6 7">
    <name type="scientific">Xenopus tropicalis</name>
    <name type="common">Western clawed frog</name>
    <name type="synonym">Silurana tropicalis</name>
    <dbReference type="NCBI Taxonomy" id="8364"/>
    <lineage>
        <taxon>Eukaryota</taxon>
        <taxon>Metazoa</taxon>
        <taxon>Chordata</taxon>
        <taxon>Craniata</taxon>
        <taxon>Vertebrata</taxon>
        <taxon>Euteleostomi</taxon>
        <taxon>Amphibia</taxon>
        <taxon>Batrachia</taxon>
        <taxon>Anura</taxon>
        <taxon>Pipoidea</taxon>
        <taxon>Pipidae</taxon>
        <taxon>Xenopodinae</taxon>
        <taxon>Xenopus</taxon>
        <taxon>Silurana</taxon>
    </lineage>
</organism>
<evidence type="ECO:0000259" key="5">
    <source>
        <dbReference type="PROSITE" id="PS50184"/>
    </source>
</evidence>
<proteinExistence type="predicted"/>
<feature type="compositionally biased region" description="Low complexity" evidence="3">
    <location>
        <begin position="232"/>
        <end position="275"/>
    </location>
</feature>